<evidence type="ECO:0000259" key="1">
    <source>
        <dbReference type="Pfam" id="PF08769"/>
    </source>
</evidence>
<dbReference type="InterPro" id="IPR016032">
    <property type="entry name" value="Sig_transdc_resp-reg_C-effctor"/>
</dbReference>
<dbReference type="eggNOG" id="COG0745">
    <property type="taxonomic scope" value="Bacteria"/>
</dbReference>
<dbReference type="STRING" id="500633.CLOHIR_01152"/>
<reference evidence="2 3" key="2">
    <citation type="submission" date="2008-10" db="EMBL/GenBank/DDBJ databases">
        <title>Draft genome sequence of Clostridium hiranonis (DSM 13275).</title>
        <authorList>
            <person name="Sudarsanam P."/>
            <person name="Ley R."/>
            <person name="Guruge J."/>
            <person name="Turnbaugh P.J."/>
            <person name="Mahowald M."/>
            <person name="Liep D."/>
            <person name="Gordon J."/>
        </authorList>
    </citation>
    <scope>NUCLEOTIDE SEQUENCE [LARGE SCALE GENOMIC DNA]</scope>
    <source>
        <strain evidence="2 3">DSM 13275</strain>
    </source>
</reference>
<dbReference type="Pfam" id="PF08769">
    <property type="entry name" value="Spo0A_C"/>
    <property type="match status" value="1"/>
</dbReference>
<dbReference type="GO" id="GO:0042173">
    <property type="term" value="P:regulation of sporulation resulting in formation of a cellular spore"/>
    <property type="evidence" value="ECO:0007669"/>
    <property type="project" value="InterPro"/>
</dbReference>
<keyword evidence="3" id="KW-1185">Reference proteome</keyword>
<protein>
    <submittedName>
        <fullName evidence="2">Sporulation initiation factor Spo0A domain protein</fullName>
    </submittedName>
</protein>
<dbReference type="GO" id="GO:0003700">
    <property type="term" value="F:DNA-binding transcription factor activity"/>
    <property type="evidence" value="ECO:0007669"/>
    <property type="project" value="InterPro"/>
</dbReference>
<name>B6FZ48_PEPHT</name>
<dbReference type="GO" id="GO:0003743">
    <property type="term" value="F:translation initiation factor activity"/>
    <property type="evidence" value="ECO:0007669"/>
    <property type="project" value="UniProtKB-KW"/>
</dbReference>
<feature type="domain" description="Sporulation initiation factor Spo0A C-terminal" evidence="1">
    <location>
        <begin position="41"/>
        <end position="143"/>
    </location>
</feature>
<reference evidence="2 3" key="1">
    <citation type="submission" date="2008-09" db="EMBL/GenBank/DDBJ databases">
        <authorList>
            <person name="Fulton L."/>
            <person name="Clifton S."/>
            <person name="Fulton B."/>
            <person name="Xu J."/>
            <person name="Minx P."/>
            <person name="Pepin K.H."/>
            <person name="Johnson M."/>
            <person name="Thiruvilangam P."/>
            <person name="Bhonagiri V."/>
            <person name="Nash W.E."/>
            <person name="Mardis E.R."/>
            <person name="Wilson R.K."/>
        </authorList>
    </citation>
    <scope>NUCLEOTIDE SEQUENCE [LARGE SCALE GENOMIC DNA]</scope>
    <source>
        <strain evidence="2 3">DSM 13275</strain>
    </source>
</reference>
<comment type="caution">
    <text evidence="2">The sequence shown here is derived from an EMBL/GenBank/DDBJ whole genome shotgun (WGS) entry which is preliminary data.</text>
</comment>
<organism evidence="2 3">
    <name type="scientific">Peptacetobacter hiranonis (strain DSM 13275 / JCM 10541 / KCTC 15199 / TO-931)</name>
    <name type="common">Clostridium hiranonis</name>
    <dbReference type="NCBI Taxonomy" id="500633"/>
    <lineage>
        <taxon>Bacteria</taxon>
        <taxon>Bacillati</taxon>
        <taxon>Bacillota</taxon>
        <taxon>Clostridia</taxon>
        <taxon>Peptostreptococcales</taxon>
        <taxon>Peptostreptococcaceae</taxon>
        <taxon>Peptacetobacter</taxon>
    </lineage>
</organism>
<dbReference type="InterPro" id="IPR036388">
    <property type="entry name" value="WH-like_DNA-bd_sf"/>
</dbReference>
<dbReference type="AlphaFoldDB" id="B6FZ48"/>
<dbReference type="InterPro" id="IPR014879">
    <property type="entry name" value="Spo0A_C"/>
</dbReference>
<dbReference type="Proteomes" id="UP000003178">
    <property type="component" value="Unassembled WGS sequence"/>
</dbReference>
<dbReference type="GO" id="GO:0003677">
    <property type="term" value="F:DNA binding"/>
    <property type="evidence" value="ECO:0007669"/>
    <property type="project" value="InterPro"/>
</dbReference>
<dbReference type="HOGENOM" id="CLU_1666358_0_0_9"/>
<evidence type="ECO:0000313" key="3">
    <source>
        <dbReference type="Proteomes" id="UP000003178"/>
    </source>
</evidence>
<dbReference type="GO" id="GO:0005509">
    <property type="term" value="F:calcium ion binding"/>
    <property type="evidence" value="ECO:0007669"/>
    <property type="project" value="InterPro"/>
</dbReference>
<dbReference type="Gene3D" id="1.10.10.10">
    <property type="entry name" value="Winged helix-like DNA-binding domain superfamily/Winged helix DNA-binding domain"/>
    <property type="match status" value="1"/>
</dbReference>
<gene>
    <name evidence="2" type="ORF">CLOHIR_01152</name>
</gene>
<keyword evidence="2" id="KW-0648">Protein biosynthesis</keyword>
<dbReference type="EMBL" id="ABWP01000048">
    <property type="protein sequence ID" value="EEA85218.1"/>
    <property type="molecule type" value="Genomic_DNA"/>
</dbReference>
<evidence type="ECO:0000313" key="2">
    <source>
        <dbReference type="EMBL" id="EEA85218.1"/>
    </source>
</evidence>
<accession>B6FZ48</accession>
<dbReference type="GO" id="GO:0005737">
    <property type="term" value="C:cytoplasm"/>
    <property type="evidence" value="ECO:0007669"/>
    <property type="project" value="InterPro"/>
</dbReference>
<sequence>MRCIDKPLYNTICGYIEKDQYETLDIDDIRCISSIEIDTSEFINYLGIRSKLKGYRYIKESIYIELLRDTKYDIKEDSTTIATIANKNNTEKTNIERSIRYAIQDLKKNRDYEELNQILGRDIFSKNDIPTNMEFVFCAAEKIRNSKTRISPYMSKIH</sequence>
<proteinExistence type="predicted"/>
<keyword evidence="2" id="KW-0396">Initiation factor</keyword>
<dbReference type="SUPFAM" id="SSF46894">
    <property type="entry name" value="C-terminal effector domain of the bipartite response regulators"/>
    <property type="match status" value="1"/>
</dbReference>
<dbReference type="RefSeq" id="WP_006440070.1">
    <property type="nucleotide sequence ID" value="NZ_DS995356.1"/>
</dbReference>